<evidence type="ECO:0000313" key="3">
    <source>
        <dbReference type="EMBL" id="BCJ91710.1"/>
    </source>
</evidence>
<gene>
    <name evidence="3" type="ORF">IZ6_24450</name>
</gene>
<feature type="transmembrane region" description="Helical" evidence="2">
    <location>
        <begin position="47"/>
        <end position="66"/>
    </location>
</feature>
<dbReference type="EMBL" id="AP023361">
    <property type="protein sequence ID" value="BCJ91710.1"/>
    <property type="molecule type" value="Genomic_DNA"/>
</dbReference>
<protein>
    <submittedName>
        <fullName evidence="3">Membrane protein</fullName>
    </submittedName>
</protein>
<feature type="region of interest" description="Disordered" evidence="1">
    <location>
        <begin position="126"/>
        <end position="146"/>
    </location>
</feature>
<dbReference type="Pfam" id="PF04120">
    <property type="entry name" value="Iron_permease"/>
    <property type="match status" value="1"/>
</dbReference>
<dbReference type="Proteomes" id="UP000515317">
    <property type="component" value="Chromosome"/>
</dbReference>
<keyword evidence="2" id="KW-1133">Transmembrane helix</keyword>
<evidence type="ECO:0000256" key="2">
    <source>
        <dbReference type="SAM" id="Phobius"/>
    </source>
</evidence>
<dbReference type="RefSeq" id="WP_222875335.1">
    <property type="nucleotide sequence ID" value="NZ_AP023361.1"/>
</dbReference>
<reference evidence="3 4" key="1">
    <citation type="submission" date="2020-08" db="EMBL/GenBank/DDBJ databases">
        <title>Genome sequence of Rhizobiales bacterium strain IZ6.</title>
        <authorList>
            <person name="Nakai R."/>
            <person name="Naganuma T."/>
        </authorList>
    </citation>
    <scope>NUCLEOTIDE SEQUENCE [LARGE SCALE GENOMIC DNA]</scope>
    <source>
        <strain evidence="3 4">IZ6</strain>
    </source>
</reference>
<feature type="compositionally biased region" description="Low complexity" evidence="1">
    <location>
        <begin position="136"/>
        <end position="146"/>
    </location>
</feature>
<dbReference type="GO" id="GO:0055085">
    <property type="term" value="P:transmembrane transport"/>
    <property type="evidence" value="ECO:0007669"/>
    <property type="project" value="InterPro"/>
</dbReference>
<evidence type="ECO:0000313" key="4">
    <source>
        <dbReference type="Proteomes" id="UP000515317"/>
    </source>
</evidence>
<keyword evidence="2" id="KW-0812">Transmembrane</keyword>
<keyword evidence="4" id="KW-1185">Reference proteome</keyword>
<keyword evidence="2" id="KW-0472">Membrane</keyword>
<proteinExistence type="predicted"/>
<feature type="compositionally biased region" description="Basic residues" evidence="1">
    <location>
        <begin position="126"/>
        <end position="135"/>
    </location>
</feature>
<evidence type="ECO:0000256" key="1">
    <source>
        <dbReference type="SAM" id="MobiDB-lite"/>
    </source>
</evidence>
<dbReference type="AlphaFoldDB" id="A0A6S6QXE7"/>
<dbReference type="InterPro" id="IPR007251">
    <property type="entry name" value="Iron_permease_Fet4"/>
</dbReference>
<accession>A0A6S6QXE7</accession>
<feature type="transmembrane region" description="Helical" evidence="2">
    <location>
        <begin position="21"/>
        <end position="41"/>
    </location>
</feature>
<dbReference type="KEGG" id="tso:IZ6_24450"/>
<sequence>MSHTHRFEHAANKVAHLAGRPMTFILCCAVVLGWAVSGPIFGFSDTWQLIINTGTTIVTFLMVFLIQNTQNRDGVAIQTKLDELIRAGQGRNRFVGIERLTEDELEELRDKCEKRALAELKRSEKRVRDKNKKTARTTARAITARS</sequence>
<name>A0A6S6QXE7_9HYPH</name>
<organism evidence="3 4">
    <name type="scientific">Terrihabitans soli</name>
    <dbReference type="NCBI Taxonomy" id="708113"/>
    <lineage>
        <taxon>Bacteria</taxon>
        <taxon>Pseudomonadati</taxon>
        <taxon>Pseudomonadota</taxon>
        <taxon>Alphaproteobacteria</taxon>
        <taxon>Hyphomicrobiales</taxon>
        <taxon>Terrihabitans</taxon>
    </lineage>
</organism>